<protein>
    <submittedName>
        <fullName evidence="2">Uncharacterized protein</fullName>
    </submittedName>
</protein>
<name>X1BVQ1_9ZZZZ</name>
<evidence type="ECO:0000256" key="1">
    <source>
        <dbReference type="SAM" id="MobiDB-lite"/>
    </source>
</evidence>
<evidence type="ECO:0000313" key="2">
    <source>
        <dbReference type="EMBL" id="GAG99839.1"/>
    </source>
</evidence>
<dbReference type="AlphaFoldDB" id="X1BVQ1"/>
<comment type="caution">
    <text evidence="2">The sequence shown here is derived from an EMBL/GenBank/DDBJ whole genome shotgun (WGS) entry which is preliminary data.</text>
</comment>
<sequence>MKSKVKNSKYAKESLRRLIKQHQGVFDRLARGSPTNGTEKQ</sequence>
<organism evidence="2">
    <name type="scientific">marine sediment metagenome</name>
    <dbReference type="NCBI Taxonomy" id="412755"/>
    <lineage>
        <taxon>unclassified sequences</taxon>
        <taxon>metagenomes</taxon>
        <taxon>ecological metagenomes</taxon>
    </lineage>
</organism>
<accession>X1BVQ1</accession>
<feature type="region of interest" description="Disordered" evidence="1">
    <location>
        <begin position="22"/>
        <end position="41"/>
    </location>
</feature>
<reference evidence="2" key="1">
    <citation type="journal article" date="2014" name="Front. Microbiol.">
        <title>High frequency of phylogenetically diverse reductive dehalogenase-homologous genes in deep subseafloor sedimentary metagenomes.</title>
        <authorList>
            <person name="Kawai M."/>
            <person name="Futagami T."/>
            <person name="Toyoda A."/>
            <person name="Takaki Y."/>
            <person name="Nishi S."/>
            <person name="Hori S."/>
            <person name="Arai W."/>
            <person name="Tsubouchi T."/>
            <person name="Morono Y."/>
            <person name="Uchiyama I."/>
            <person name="Ito T."/>
            <person name="Fujiyama A."/>
            <person name="Inagaki F."/>
            <person name="Takami H."/>
        </authorList>
    </citation>
    <scope>NUCLEOTIDE SEQUENCE</scope>
    <source>
        <strain evidence="2">Expedition CK06-06</strain>
    </source>
</reference>
<gene>
    <name evidence="2" type="ORF">S01H4_41521</name>
</gene>
<proteinExistence type="predicted"/>
<dbReference type="EMBL" id="BART01022716">
    <property type="protein sequence ID" value="GAG99839.1"/>
    <property type="molecule type" value="Genomic_DNA"/>
</dbReference>